<dbReference type="AlphaFoldDB" id="A0AAV3Y0E3"/>
<dbReference type="Proteomes" id="UP000735302">
    <property type="component" value="Unassembled WGS sequence"/>
</dbReference>
<name>A0AAV3Y0E3_9GAST</name>
<proteinExistence type="predicted"/>
<reference evidence="1 2" key="1">
    <citation type="journal article" date="2021" name="Elife">
        <title>Chloroplast acquisition without the gene transfer in kleptoplastic sea slugs, Plakobranchus ocellatus.</title>
        <authorList>
            <person name="Maeda T."/>
            <person name="Takahashi S."/>
            <person name="Yoshida T."/>
            <person name="Shimamura S."/>
            <person name="Takaki Y."/>
            <person name="Nagai Y."/>
            <person name="Toyoda A."/>
            <person name="Suzuki Y."/>
            <person name="Arimoto A."/>
            <person name="Ishii H."/>
            <person name="Satoh N."/>
            <person name="Nishiyama T."/>
            <person name="Hasebe M."/>
            <person name="Maruyama T."/>
            <person name="Minagawa J."/>
            <person name="Obokata J."/>
            <person name="Shigenobu S."/>
        </authorList>
    </citation>
    <scope>NUCLEOTIDE SEQUENCE [LARGE SCALE GENOMIC DNA]</scope>
</reference>
<evidence type="ECO:0000313" key="1">
    <source>
        <dbReference type="EMBL" id="GFN76549.1"/>
    </source>
</evidence>
<gene>
    <name evidence="1" type="ORF">PoB_000305500</name>
</gene>
<comment type="caution">
    <text evidence="1">The sequence shown here is derived from an EMBL/GenBank/DDBJ whole genome shotgun (WGS) entry which is preliminary data.</text>
</comment>
<protein>
    <submittedName>
        <fullName evidence="1">Uncharacterized protein</fullName>
    </submittedName>
</protein>
<keyword evidence="2" id="KW-1185">Reference proteome</keyword>
<accession>A0AAV3Y0E3</accession>
<sequence>MRFSLKPQSHNMNSSASQVTTAIERGKSLSLTLGAVTCACLEYVKANQRRTGSADTPDSLHWADDKSLREGLKVIVCCPGPGLMPDMGPDLTSDTRPVLMPVTSHHGFMPDTWPGCMLDTRHKTNA</sequence>
<evidence type="ECO:0000313" key="2">
    <source>
        <dbReference type="Proteomes" id="UP000735302"/>
    </source>
</evidence>
<dbReference type="EMBL" id="BLXT01000403">
    <property type="protein sequence ID" value="GFN76549.1"/>
    <property type="molecule type" value="Genomic_DNA"/>
</dbReference>
<organism evidence="1 2">
    <name type="scientific">Plakobranchus ocellatus</name>
    <dbReference type="NCBI Taxonomy" id="259542"/>
    <lineage>
        <taxon>Eukaryota</taxon>
        <taxon>Metazoa</taxon>
        <taxon>Spiralia</taxon>
        <taxon>Lophotrochozoa</taxon>
        <taxon>Mollusca</taxon>
        <taxon>Gastropoda</taxon>
        <taxon>Heterobranchia</taxon>
        <taxon>Euthyneura</taxon>
        <taxon>Panpulmonata</taxon>
        <taxon>Sacoglossa</taxon>
        <taxon>Placobranchoidea</taxon>
        <taxon>Plakobranchidae</taxon>
        <taxon>Plakobranchus</taxon>
    </lineage>
</organism>